<dbReference type="EC" id="1.5.-.-" evidence="10"/>
<dbReference type="Proteomes" id="UP001223547">
    <property type="component" value="Unassembled WGS sequence"/>
</dbReference>
<dbReference type="InterPro" id="IPR029063">
    <property type="entry name" value="SAM-dependent_MTases_sf"/>
</dbReference>
<dbReference type="NCBIfam" id="NF002481">
    <property type="entry name" value="PRK01747.1-2"/>
    <property type="match status" value="1"/>
</dbReference>
<reference evidence="13 14" key="1">
    <citation type="submission" date="2023-05" db="EMBL/GenBank/DDBJ databases">
        <title>Marinobacter albus sp. nov., a marine bacterium isolated from sand in a coastal intertidal zone of huludao.</title>
        <authorList>
            <person name="Deng T."/>
        </authorList>
    </citation>
    <scope>NUCLEOTIDE SEQUENCE [LARGE SCALE GENOMIC DNA]</scope>
    <source>
        <strain evidence="13 14">M216</strain>
    </source>
</reference>
<dbReference type="SUPFAM" id="SSF51905">
    <property type="entry name" value="FAD/NAD(P)-binding domain"/>
    <property type="match status" value="1"/>
</dbReference>
<comment type="function">
    <text evidence="10">Catalyzes the last two steps in the biosynthesis of 5-methylaminomethyl-2-thiouridine (mnm(5)s(2)U) at the wobble position (U34) in tRNA. Catalyzes the FAD-dependent demodification of cmnm(5)s(2)U34 to nm(5)s(2)U34, followed by the transfer of a methyl group from S-adenosyl-L-methionine to nm(5)s(2)U34, to form mnm(5)s(2)U34.</text>
</comment>
<dbReference type="EC" id="2.1.1.61" evidence="10"/>
<feature type="region of interest" description="tRNA (mnm(5)s(2)U34)-methyltransferase" evidence="10">
    <location>
        <begin position="1"/>
        <end position="241"/>
    </location>
</feature>
<comment type="caution">
    <text evidence="13">The sequence shown here is derived from an EMBL/GenBank/DDBJ whole genome shotgun (WGS) entry which is preliminary data.</text>
</comment>
<dbReference type="PANTHER" id="PTHR13847:SF283">
    <property type="entry name" value="TRNA 5-METHYLAMINOMETHYL-2-THIOURIDINE BIOSYNTHESIS BIFUNCTIONAL PROTEIN MNMC"/>
    <property type="match status" value="1"/>
</dbReference>
<evidence type="ECO:0000256" key="9">
    <source>
        <dbReference type="ARBA" id="ARBA00023268"/>
    </source>
</evidence>
<dbReference type="InterPro" id="IPR017610">
    <property type="entry name" value="tRNA_S-uridine_synth_MnmC_C"/>
</dbReference>
<dbReference type="Pfam" id="PF01266">
    <property type="entry name" value="DAO"/>
    <property type="match status" value="1"/>
</dbReference>
<dbReference type="NCBIfam" id="TIGR03197">
    <property type="entry name" value="MnmC_Cterm"/>
    <property type="match status" value="1"/>
</dbReference>
<evidence type="ECO:0000259" key="12">
    <source>
        <dbReference type="Pfam" id="PF05430"/>
    </source>
</evidence>
<evidence type="ECO:0000313" key="13">
    <source>
        <dbReference type="EMBL" id="MDK9558077.1"/>
    </source>
</evidence>
<evidence type="ECO:0000259" key="11">
    <source>
        <dbReference type="Pfam" id="PF01266"/>
    </source>
</evidence>
<dbReference type="InterPro" id="IPR023032">
    <property type="entry name" value="tRNA_MAMT_biosynth_bifunc_MnmC"/>
</dbReference>
<feature type="domain" description="MnmC-like methyltransferase" evidence="12">
    <location>
        <begin position="118"/>
        <end position="239"/>
    </location>
</feature>
<comment type="similarity">
    <text evidence="10">In the C-terminal section; belongs to the DAO family.</text>
</comment>
<dbReference type="InterPro" id="IPR036188">
    <property type="entry name" value="FAD/NAD-bd_sf"/>
</dbReference>
<evidence type="ECO:0000313" key="14">
    <source>
        <dbReference type="Proteomes" id="UP001223547"/>
    </source>
</evidence>
<keyword evidence="6 10" id="KW-0819">tRNA processing</keyword>
<evidence type="ECO:0000256" key="2">
    <source>
        <dbReference type="ARBA" id="ARBA00022603"/>
    </source>
</evidence>
<keyword evidence="2 10" id="KW-0489">Methyltransferase</keyword>
<evidence type="ECO:0000256" key="5">
    <source>
        <dbReference type="ARBA" id="ARBA00022691"/>
    </source>
</evidence>
<name>A0ABT7HCK1_9GAMM</name>
<accession>A0ABT7HCK1</accession>
<gene>
    <name evidence="10 13" type="primary">mnmC</name>
    <name evidence="13" type="ORF">QQF73_10630</name>
</gene>
<comment type="cofactor">
    <cofactor evidence="10">
        <name>FAD</name>
        <dbReference type="ChEBI" id="CHEBI:57692"/>
    </cofactor>
</comment>
<dbReference type="Gene3D" id="3.50.50.60">
    <property type="entry name" value="FAD/NAD(P)-binding domain"/>
    <property type="match status" value="1"/>
</dbReference>
<evidence type="ECO:0000256" key="3">
    <source>
        <dbReference type="ARBA" id="ARBA00022630"/>
    </source>
</evidence>
<keyword evidence="4 10" id="KW-0808">Transferase</keyword>
<dbReference type="HAMAP" id="MF_01102">
    <property type="entry name" value="MnmC"/>
    <property type="match status" value="1"/>
</dbReference>
<dbReference type="NCBIfam" id="NF033855">
    <property type="entry name" value="tRNA_MNMC2"/>
    <property type="match status" value="1"/>
</dbReference>
<dbReference type="Gene3D" id="3.30.9.10">
    <property type="entry name" value="D-Amino Acid Oxidase, subunit A, domain 2"/>
    <property type="match status" value="1"/>
</dbReference>
<evidence type="ECO:0000256" key="4">
    <source>
        <dbReference type="ARBA" id="ARBA00022679"/>
    </source>
</evidence>
<evidence type="ECO:0000256" key="1">
    <source>
        <dbReference type="ARBA" id="ARBA00022490"/>
    </source>
</evidence>
<comment type="similarity">
    <text evidence="10">In the N-terminal section; belongs to the methyltransferase superfamily. tRNA (mnm(5)s(2)U34)-methyltransferase family.</text>
</comment>
<keyword evidence="8 10" id="KW-0560">Oxidoreductase</keyword>
<dbReference type="InterPro" id="IPR006076">
    <property type="entry name" value="FAD-dep_OxRdtase"/>
</dbReference>
<comment type="subcellular location">
    <subcellularLocation>
        <location evidence="10">Cytoplasm</location>
    </subcellularLocation>
</comment>
<dbReference type="InterPro" id="IPR047785">
    <property type="entry name" value="tRNA_MNMC2"/>
</dbReference>
<comment type="catalytic activity">
    <reaction evidence="10">
        <text>5-aminomethyl-2-thiouridine(34) in tRNA + S-adenosyl-L-methionine = 5-methylaminomethyl-2-thiouridine(34) in tRNA + S-adenosyl-L-homocysteine + H(+)</text>
        <dbReference type="Rhea" id="RHEA:19569"/>
        <dbReference type="Rhea" id="RHEA-COMP:10195"/>
        <dbReference type="Rhea" id="RHEA-COMP:10197"/>
        <dbReference type="ChEBI" id="CHEBI:15378"/>
        <dbReference type="ChEBI" id="CHEBI:57856"/>
        <dbReference type="ChEBI" id="CHEBI:59789"/>
        <dbReference type="ChEBI" id="CHEBI:74454"/>
        <dbReference type="ChEBI" id="CHEBI:74455"/>
        <dbReference type="EC" id="2.1.1.61"/>
    </reaction>
</comment>
<sequence>MTADVLSPRIEAATVRWHEGVPESVRFGDVYFSRDNGLAESRYVFLDNNGLPERFSTVPAGGNFVIAESGFGTGLNFLAAWQAWRDHGPEHAASLHFISVERFPLTREDLSKALDLWPELSALASQLIDHYPPLIRGVHRILFDAGRVRLTLYFGDILEAWQALTFQADAWFLDGFAPSMNPEMWLDQAMTAIRAHSKPGTTLATFTSVGRIRRALASTGFEMQKTRGYGRKRDMLIGKLPAGTEVGDTATPGSVAIVGSGIAGCLLARNLAERGVPVTLVDSSPEAGSGASGNRQGATYVKLGVEFNDQTELALSALMFSQRIYRAYTEDYWHPTGLLQLAWNEQEADRQQRFLTRNDYPGEVLYPVTQEQATQLTGVPTQSGGLWFPRSGWLEPSELCKSLAQHPGIKRIFDFKVTALTPSQGQWRLSSATAADLIADRVVVCAGHVTPELLPIPGEFRFKSIRGQVSHLEEKQVRTPKAVICGPRYLNPVHEGVAVTGATFDLRDMNPAPTAASNEQNLSELETMLPDILIDQSNTGEPIEGRVGFRCTTHDYQPVADQLQDKDGNPVRGMYLFTGLGSKGLTYAPLLAEYLADWLSGQPRCLSRNLARRVASRRMHRTYENDSGS</sequence>
<organism evidence="13 14">
    <name type="scientific">Marinobacter albus</name>
    <dbReference type="NCBI Taxonomy" id="3030833"/>
    <lineage>
        <taxon>Bacteria</taxon>
        <taxon>Pseudomonadati</taxon>
        <taxon>Pseudomonadota</taxon>
        <taxon>Gammaproteobacteria</taxon>
        <taxon>Pseudomonadales</taxon>
        <taxon>Marinobacteraceae</taxon>
        <taxon>Marinobacter</taxon>
    </lineage>
</organism>
<evidence type="ECO:0000256" key="10">
    <source>
        <dbReference type="HAMAP-Rule" id="MF_01102"/>
    </source>
</evidence>
<feature type="domain" description="FAD dependent oxidoreductase" evidence="11">
    <location>
        <begin position="255"/>
        <end position="598"/>
    </location>
</feature>
<dbReference type="Gene3D" id="3.40.50.150">
    <property type="entry name" value="Vaccinia Virus protein VP39"/>
    <property type="match status" value="1"/>
</dbReference>
<dbReference type="SUPFAM" id="SSF54373">
    <property type="entry name" value="FAD-linked reductases, C-terminal domain"/>
    <property type="match status" value="1"/>
</dbReference>
<dbReference type="EMBL" id="JASSQD010000001">
    <property type="protein sequence ID" value="MDK9558077.1"/>
    <property type="molecule type" value="Genomic_DNA"/>
</dbReference>
<keyword evidence="3 10" id="KW-0285">Flavoprotein</keyword>
<keyword evidence="7 10" id="KW-0274">FAD</keyword>
<proteinExistence type="inferred from homology"/>
<keyword evidence="1 10" id="KW-0963">Cytoplasm</keyword>
<protein>
    <recommendedName>
        <fullName evidence="10">tRNA 5-methylaminomethyl-2-thiouridine biosynthesis bifunctional protein MnmC</fullName>
        <shortName evidence="10">tRNA mnm(5)s(2)U biosynthesis bifunctional protein</shortName>
    </recommendedName>
    <domain>
        <recommendedName>
            <fullName evidence="10">tRNA (mnm(5)s(2)U34)-methyltransferase</fullName>
            <ecNumber evidence="10">2.1.1.61</ecNumber>
        </recommendedName>
    </domain>
    <domain>
        <recommendedName>
            <fullName evidence="10">FAD-dependent cmnm(5)s(2)U34 oxidoreductase</fullName>
            <ecNumber evidence="10">1.5.-.-</ecNumber>
        </recommendedName>
    </domain>
</protein>
<feature type="region of interest" description="FAD-dependent cmnm(5)s(2)U34 oxidoreductase" evidence="10">
    <location>
        <begin position="258"/>
        <end position="629"/>
    </location>
</feature>
<dbReference type="RefSeq" id="WP_285368189.1">
    <property type="nucleotide sequence ID" value="NZ_JASSQD010000001.1"/>
</dbReference>
<dbReference type="Pfam" id="PF05430">
    <property type="entry name" value="Methyltransf_30"/>
    <property type="match status" value="1"/>
</dbReference>
<evidence type="ECO:0000256" key="7">
    <source>
        <dbReference type="ARBA" id="ARBA00022827"/>
    </source>
</evidence>
<evidence type="ECO:0000256" key="8">
    <source>
        <dbReference type="ARBA" id="ARBA00023002"/>
    </source>
</evidence>
<evidence type="ECO:0000256" key="6">
    <source>
        <dbReference type="ARBA" id="ARBA00022694"/>
    </source>
</evidence>
<keyword evidence="14" id="KW-1185">Reference proteome</keyword>
<keyword evidence="9 10" id="KW-0511">Multifunctional enzyme</keyword>
<keyword evidence="5 10" id="KW-0949">S-adenosyl-L-methionine</keyword>
<dbReference type="PANTHER" id="PTHR13847">
    <property type="entry name" value="SARCOSINE DEHYDROGENASE-RELATED"/>
    <property type="match status" value="1"/>
</dbReference>
<dbReference type="InterPro" id="IPR008471">
    <property type="entry name" value="MnmC-like_methylTransf"/>
</dbReference>